<organism evidence="1 2">
    <name type="scientific">Desulfamplus magnetovallimortis</name>
    <dbReference type="NCBI Taxonomy" id="1246637"/>
    <lineage>
        <taxon>Bacteria</taxon>
        <taxon>Pseudomonadati</taxon>
        <taxon>Thermodesulfobacteriota</taxon>
        <taxon>Desulfobacteria</taxon>
        <taxon>Desulfobacterales</taxon>
        <taxon>Desulfobacteraceae</taxon>
        <taxon>Desulfamplus</taxon>
    </lineage>
</organism>
<protein>
    <submittedName>
        <fullName evidence="1">HicB family protein</fullName>
    </submittedName>
</protein>
<dbReference type="STRING" id="1246637.MTBBW1_900010"/>
<dbReference type="SUPFAM" id="SSF143100">
    <property type="entry name" value="TTHA1013/TTHA0281-like"/>
    <property type="match status" value="1"/>
</dbReference>
<accession>A0A1W1HL08</accession>
<dbReference type="Proteomes" id="UP000191931">
    <property type="component" value="Unassembled WGS sequence"/>
</dbReference>
<reference evidence="1 2" key="1">
    <citation type="submission" date="2017-03" db="EMBL/GenBank/DDBJ databases">
        <authorList>
            <person name="Afonso C.L."/>
            <person name="Miller P.J."/>
            <person name="Scott M.A."/>
            <person name="Spackman E."/>
            <person name="Goraichik I."/>
            <person name="Dimitrov K.M."/>
            <person name="Suarez D.L."/>
            <person name="Swayne D.E."/>
        </authorList>
    </citation>
    <scope>NUCLEOTIDE SEQUENCE [LARGE SCALE GENOMIC DNA]</scope>
    <source>
        <strain evidence="1">PRJEB14757</strain>
    </source>
</reference>
<dbReference type="RefSeq" id="WP_222424041.1">
    <property type="nucleotide sequence ID" value="NZ_LT828544.1"/>
</dbReference>
<evidence type="ECO:0000313" key="2">
    <source>
        <dbReference type="Proteomes" id="UP000191931"/>
    </source>
</evidence>
<name>A0A1W1HL08_9BACT</name>
<evidence type="ECO:0000313" key="1">
    <source>
        <dbReference type="EMBL" id="SLM33143.1"/>
    </source>
</evidence>
<sequence length="94" mass="10777">MKDRDRYLKIVEWSDEDNCYVGSVPGWIGLCCHGNNEKSVYSQLCRIVDEWIEIYRKDGRMLPPSTSGKKYPEKFQLCSGNDLNKVSAVNNLTA</sequence>
<dbReference type="EMBL" id="FWEV01000337">
    <property type="protein sequence ID" value="SLM33143.1"/>
    <property type="molecule type" value="Genomic_DNA"/>
</dbReference>
<dbReference type="InterPro" id="IPR035069">
    <property type="entry name" value="TTHA1013/TTHA0281-like"/>
</dbReference>
<keyword evidence="2" id="KW-1185">Reference proteome</keyword>
<gene>
    <name evidence="1" type="ORF">MTBBW1_900010</name>
</gene>
<dbReference type="Gene3D" id="3.30.160.250">
    <property type="match status" value="1"/>
</dbReference>
<proteinExistence type="predicted"/>
<dbReference type="AlphaFoldDB" id="A0A1W1HL08"/>